<protein>
    <submittedName>
        <fullName evidence="2">Uncharacterized protein</fullName>
    </submittedName>
</protein>
<dbReference type="AlphaFoldDB" id="A0A7J7VRE5"/>
<organism evidence="2 3">
    <name type="scientific">Rhinolophus ferrumequinum</name>
    <name type="common">Greater horseshoe bat</name>
    <dbReference type="NCBI Taxonomy" id="59479"/>
    <lineage>
        <taxon>Eukaryota</taxon>
        <taxon>Metazoa</taxon>
        <taxon>Chordata</taxon>
        <taxon>Craniata</taxon>
        <taxon>Vertebrata</taxon>
        <taxon>Euteleostomi</taxon>
        <taxon>Mammalia</taxon>
        <taxon>Eutheria</taxon>
        <taxon>Laurasiatheria</taxon>
        <taxon>Chiroptera</taxon>
        <taxon>Yinpterochiroptera</taxon>
        <taxon>Rhinolophoidea</taxon>
        <taxon>Rhinolophidae</taxon>
        <taxon>Rhinolophinae</taxon>
        <taxon>Rhinolophus</taxon>
    </lineage>
</organism>
<evidence type="ECO:0000256" key="1">
    <source>
        <dbReference type="SAM" id="Phobius"/>
    </source>
</evidence>
<evidence type="ECO:0000313" key="3">
    <source>
        <dbReference type="Proteomes" id="UP000585614"/>
    </source>
</evidence>
<sequence>MTPGCTFETALAVLYLVHMMQNVFLYSTGGDTCVWACHLLPIQHPPPLLTCFLSLLLFTSCCLMEASRAKQKFSRRSQEPQGYICVSLALFLRRDAWAFWPLFSGGSESPASSPHVPLGSQMFQKIDVTGSPITNYLANTVHENPIPLAAQL</sequence>
<feature type="transmembrane region" description="Helical" evidence="1">
    <location>
        <begin position="47"/>
        <end position="66"/>
    </location>
</feature>
<keyword evidence="1" id="KW-0472">Membrane</keyword>
<dbReference type="Proteomes" id="UP000585614">
    <property type="component" value="Unassembled WGS sequence"/>
</dbReference>
<dbReference type="EMBL" id="JACAGC010000012">
    <property type="protein sequence ID" value="KAF6327586.1"/>
    <property type="molecule type" value="Genomic_DNA"/>
</dbReference>
<keyword evidence="1" id="KW-1133">Transmembrane helix</keyword>
<keyword evidence="1" id="KW-0812">Transmembrane</keyword>
<reference evidence="2 3" key="1">
    <citation type="journal article" date="2020" name="Nature">
        <title>Six reference-quality genomes reveal evolution of bat adaptations.</title>
        <authorList>
            <person name="Jebb D."/>
            <person name="Huang Z."/>
            <person name="Pippel M."/>
            <person name="Hughes G.M."/>
            <person name="Lavrichenko K."/>
            <person name="Devanna P."/>
            <person name="Winkler S."/>
            <person name="Jermiin L.S."/>
            <person name="Skirmuntt E.C."/>
            <person name="Katzourakis A."/>
            <person name="Burkitt-Gray L."/>
            <person name="Ray D.A."/>
            <person name="Sullivan K.A.M."/>
            <person name="Roscito J.G."/>
            <person name="Kirilenko B.M."/>
            <person name="Davalos L.M."/>
            <person name="Corthals A.P."/>
            <person name="Power M.L."/>
            <person name="Jones G."/>
            <person name="Ransome R.D."/>
            <person name="Dechmann D.K.N."/>
            <person name="Locatelli A.G."/>
            <person name="Puechmaille S.J."/>
            <person name="Fedrigo O."/>
            <person name="Jarvis E.D."/>
            <person name="Hiller M."/>
            <person name="Vernes S.C."/>
            <person name="Myers E.W."/>
            <person name="Teeling E.C."/>
        </authorList>
    </citation>
    <scope>NUCLEOTIDE SEQUENCE [LARGE SCALE GENOMIC DNA]</scope>
    <source>
        <strain evidence="2">MRhiFer1</strain>
        <tissue evidence="2">Lung</tissue>
    </source>
</reference>
<accession>A0A7J7VRE5</accession>
<comment type="caution">
    <text evidence="2">The sequence shown here is derived from an EMBL/GenBank/DDBJ whole genome shotgun (WGS) entry which is preliminary data.</text>
</comment>
<name>A0A7J7VRE5_RHIFE</name>
<proteinExistence type="predicted"/>
<gene>
    <name evidence="2" type="ORF">mRhiFer1_008297</name>
</gene>
<evidence type="ECO:0000313" key="2">
    <source>
        <dbReference type="EMBL" id="KAF6327586.1"/>
    </source>
</evidence>